<feature type="region of interest" description="Disordered" evidence="1">
    <location>
        <begin position="26"/>
        <end position="45"/>
    </location>
</feature>
<dbReference type="GO" id="GO:0070971">
    <property type="term" value="C:endoplasmic reticulum exit site"/>
    <property type="evidence" value="ECO:0007669"/>
    <property type="project" value="TreeGrafter"/>
</dbReference>
<feature type="region of interest" description="Disordered" evidence="1">
    <location>
        <begin position="235"/>
        <end position="323"/>
    </location>
</feature>
<evidence type="ECO:0000256" key="1">
    <source>
        <dbReference type="SAM" id="MobiDB-lite"/>
    </source>
</evidence>
<feature type="compositionally biased region" description="Polar residues" evidence="1">
    <location>
        <begin position="451"/>
        <end position="461"/>
    </location>
</feature>
<feature type="compositionally biased region" description="Basic and acidic residues" evidence="1">
    <location>
        <begin position="135"/>
        <end position="150"/>
    </location>
</feature>
<feature type="compositionally biased region" description="Polar residues" evidence="1">
    <location>
        <begin position="116"/>
        <end position="134"/>
    </location>
</feature>
<feature type="compositionally biased region" description="Basic and acidic residues" evidence="1">
    <location>
        <begin position="378"/>
        <end position="390"/>
    </location>
</feature>
<dbReference type="WBParaSite" id="TREG1_123500.1">
    <property type="protein sequence ID" value="TREG1_123500.1"/>
    <property type="gene ID" value="TREG1_123500"/>
</dbReference>
<organism evidence="2 3">
    <name type="scientific">Trichobilharzia regenti</name>
    <name type="common">Nasal bird schistosome</name>
    <dbReference type="NCBI Taxonomy" id="157069"/>
    <lineage>
        <taxon>Eukaryota</taxon>
        <taxon>Metazoa</taxon>
        <taxon>Spiralia</taxon>
        <taxon>Lophotrochozoa</taxon>
        <taxon>Platyhelminthes</taxon>
        <taxon>Trematoda</taxon>
        <taxon>Digenea</taxon>
        <taxon>Strigeidida</taxon>
        <taxon>Schistosomatoidea</taxon>
        <taxon>Schistosomatidae</taxon>
        <taxon>Trichobilharzia</taxon>
    </lineage>
</organism>
<reference evidence="3" key="2">
    <citation type="submission" date="2023-11" db="UniProtKB">
        <authorList>
            <consortium name="WormBaseParasite"/>
        </authorList>
    </citation>
    <scope>IDENTIFICATION</scope>
</reference>
<name>A0AA85J1L8_TRIRE</name>
<sequence length="580" mass="65372">MNIKINHPHYRPADFQSYPVAQRNEDNALSSPHHLPSDATSAVNTGHALNRDSNYYNYSSKGFEHTSSAEYQKPNYQNTIGGGGGGDPYNRDNNAQRNESYGYHQAKQISRDSMPALNNNERSTAPSLFPSSSVRSKDVEMKLQAGRENELNPSSSSFNQPFTPHQQISSGHQMSTKQSPNTFVQQQHQHHQQQQPPHHHHQQQQQQQYSPPVSNTQRHFEFTSGAVYDSSSLHLPKSLSSSSPSNRYPSTAQSSHAYADDDNNDNDNLRKLNSTSYSPQHHSTLPSSYNNTNYQPASGNNTFFTPIPHTDSQTDISSTGNTQQGFDYFANIQSIQSRSRTVSGTSEHSTGGATNTSTPFNDKTTGAVNSRNNSSLTRSRENSFGNDRHYQQQLQQQQQQSQQFSMNSTSQGTMRFSHSMPMNQQSTTREDIKEDYNTERLSEEKSKEQGTMDNKNQQQSKDGWLSGWFGRLKKNGAKNIHLPDDSKPSIVWDDRLKQWIDVNDPEGSESNKIPPPPPASSFLPKLIKMKCSKHQILHNYSLQLCQILLLLHILLLHHHVLVDRHISIILTLYSGVAIRI</sequence>
<feature type="compositionally biased region" description="Low complexity" evidence="1">
    <location>
        <begin position="235"/>
        <end position="250"/>
    </location>
</feature>
<accession>A0AA85J1L8</accession>
<feature type="compositionally biased region" description="Polar residues" evidence="1">
    <location>
        <begin position="404"/>
        <end position="427"/>
    </location>
</feature>
<feature type="compositionally biased region" description="Polar residues" evidence="1">
    <location>
        <begin position="151"/>
        <end position="184"/>
    </location>
</feature>
<dbReference type="PANTHER" id="PTHR13402">
    <property type="entry name" value="RGPR-RELATED"/>
    <property type="match status" value="1"/>
</dbReference>
<feature type="compositionally biased region" description="Low complexity" evidence="1">
    <location>
        <begin position="391"/>
        <end position="403"/>
    </location>
</feature>
<reference evidence="2" key="1">
    <citation type="submission" date="2022-06" db="EMBL/GenBank/DDBJ databases">
        <authorList>
            <person name="Berger JAMES D."/>
            <person name="Berger JAMES D."/>
        </authorList>
    </citation>
    <scope>NUCLEOTIDE SEQUENCE [LARGE SCALE GENOMIC DNA]</scope>
</reference>
<protein>
    <submittedName>
        <fullName evidence="3">Uncharacterized protein</fullName>
    </submittedName>
</protein>
<proteinExistence type="predicted"/>
<feature type="compositionally biased region" description="Basic and acidic residues" evidence="1">
    <location>
        <begin position="428"/>
        <end position="450"/>
    </location>
</feature>
<dbReference type="GO" id="GO:0012507">
    <property type="term" value="C:ER to Golgi transport vesicle membrane"/>
    <property type="evidence" value="ECO:0007669"/>
    <property type="project" value="TreeGrafter"/>
</dbReference>
<evidence type="ECO:0000313" key="2">
    <source>
        <dbReference type="Proteomes" id="UP000050795"/>
    </source>
</evidence>
<feature type="region of interest" description="Disordered" evidence="1">
    <location>
        <begin position="68"/>
        <end position="96"/>
    </location>
</feature>
<dbReference type="Proteomes" id="UP000050795">
    <property type="component" value="Unassembled WGS sequence"/>
</dbReference>
<dbReference type="GO" id="GO:0007030">
    <property type="term" value="P:Golgi organization"/>
    <property type="evidence" value="ECO:0007669"/>
    <property type="project" value="TreeGrafter"/>
</dbReference>
<feature type="region of interest" description="Disordered" evidence="1">
    <location>
        <begin position="338"/>
        <end position="463"/>
    </location>
</feature>
<feature type="region of interest" description="Disordered" evidence="1">
    <location>
        <begin position="116"/>
        <end position="216"/>
    </location>
</feature>
<keyword evidence="2" id="KW-1185">Reference proteome</keyword>
<dbReference type="GO" id="GO:0070973">
    <property type="term" value="P:protein localization to endoplasmic reticulum exit site"/>
    <property type="evidence" value="ECO:0007669"/>
    <property type="project" value="TreeGrafter"/>
</dbReference>
<feature type="compositionally biased region" description="Polar residues" evidence="1">
    <location>
        <begin position="68"/>
        <end position="79"/>
    </location>
</feature>
<evidence type="ECO:0000313" key="3">
    <source>
        <dbReference type="WBParaSite" id="TREG1_123500.1"/>
    </source>
</evidence>
<feature type="compositionally biased region" description="Polar residues" evidence="1">
    <location>
        <begin position="271"/>
        <end position="323"/>
    </location>
</feature>
<dbReference type="AlphaFoldDB" id="A0AA85J1L8"/>
<feature type="compositionally biased region" description="Polar residues" evidence="1">
    <location>
        <begin position="338"/>
        <end position="368"/>
    </location>
</feature>
<dbReference type="PANTHER" id="PTHR13402:SF6">
    <property type="entry name" value="SECRETORY 16, ISOFORM I"/>
    <property type="match status" value="1"/>
</dbReference>